<feature type="compositionally biased region" description="Pro residues" evidence="4">
    <location>
        <begin position="358"/>
        <end position="367"/>
    </location>
</feature>
<keyword evidence="8" id="KW-1185">Reference proteome</keyword>
<dbReference type="Proteomes" id="UP000835052">
    <property type="component" value="Unassembled WGS sequence"/>
</dbReference>
<dbReference type="SMART" id="SM01088">
    <property type="entry name" value="Col_cuticle_N"/>
    <property type="match status" value="1"/>
</dbReference>
<name>A0A8S1HKF8_9PELO</name>
<dbReference type="GO" id="GO:0042302">
    <property type="term" value="F:structural constituent of cuticle"/>
    <property type="evidence" value="ECO:0007669"/>
    <property type="project" value="InterPro"/>
</dbReference>
<organism evidence="7 8">
    <name type="scientific">Caenorhabditis auriculariae</name>
    <dbReference type="NCBI Taxonomy" id="2777116"/>
    <lineage>
        <taxon>Eukaryota</taxon>
        <taxon>Metazoa</taxon>
        <taxon>Ecdysozoa</taxon>
        <taxon>Nematoda</taxon>
        <taxon>Chromadorea</taxon>
        <taxon>Rhabditida</taxon>
        <taxon>Rhabditina</taxon>
        <taxon>Rhabditomorpha</taxon>
        <taxon>Rhabditoidea</taxon>
        <taxon>Rhabditidae</taxon>
        <taxon>Peloderinae</taxon>
        <taxon>Caenorhabditis</taxon>
    </lineage>
</organism>
<evidence type="ECO:0000256" key="3">
    <source>
        <dbReference type="ARBA" id="ARBA00023157"/>
    </source>
</evidence>
<evidence type="ECO:0000256" key="5">
    <source>
        <dbReference type="SAM" id="Phobius"/>
    </source>
</evidence>
<dbReference type="InterPro" id="IPR008160">
    <property type="entry name" value="Collagen"/>
</dbReference>
<comment type="subunit">
    <text evidence="1">Collagen polypeptide chains are complexed within the cuticle by disulfide bonds and other types of covalent cross-links.</text>
</comment>
<evidence type="ECO:0000256" key="2">
    <source>
        <dbReference type="ARBA" id="ARBA00022737"/>
    </source>
</evidence>
<keyword evidence="5" id="KW-0812">Transmembrane</keyword>
<accession>A0A8S1HKF8</accession>
<dbReference type="PANTHER" id="PTHR24637:SF286">
    <property type="entry name" value="CUTICLE COLLAGEN 6"/>
    <property type="match status" value="1"/>
</dbReference>
<dbReference type="OrthoDB" id="5983381at2759"/>
<dbReference type="Pfam" id="PF01391">
    <property type="entry name" value="Collagen"/>
    <property type="match status" value="2"/>
</dbReference>
<gene>
    <name evidence="7" type="ORF">CAUJ_LOCUS12932</name>
</gene>
<proteinExistence type="predicted"/>
<dbReference type="PANTHER" id="PTHR24637">
    <property type="entry name" value="COLLAGEN"/>
    <property type="match status" value="1"/>
</dbReference>
<keyword evidence="5" id="KW-0472">Membrane</keyword>
<keyword evidence="3" id="KW-1015">Disulfide bond</keyword>
<dbReference type="InterPro" id="IPR002486">
    <property type="entry name" value="Col_cuticle_N"/>
</dbReference>
<sequence length="424" mass="43003">MIPYSKKDISWVGSRTDVGSSDTIDLLLKWPRSYSQRRVSLAASDAPPIQSRIEFSGRRYKSLVSRGGFLGRWLSSQRLRPTESTPFERMDAVKETDEQRQMRRIAFVAVVVSTAAVIASVVTLPMLYNYVQSFQSHLMVETDYCKARSRDMWLEMTALQAGKGMAHRQKRAWLFGQWIPESSAGGGAGSNYGGGASGGYNGGGGGGGGGGSNSGYGGYGAAVNAEPAAVCCTCNQGAAGPAGPEGAPGNNGRDGKNGKDGKNGRDAEILPAPASEPCVICPPGPPGPMGAMGPKGPPGPKGSPGEPPKDGTPGEDGMAGQPGPIGRPGRDGMKGAPGAAGRLIPVPGPQGPAGKPGPAGPPGPKGNPGPDGQSYQGPPGPPGDSGTPGPEGRPGPNGPPGPPGDDGEKGDCTHCPPPRTPPGY</sequence>
<dbReference type="AlphaFoldDB" id="A0A8S1HKF8"/>
<evidence type="ECO:0000256" key="1">
    <source>
        <dbReference type="ARBA" id="ARBA00011518"/>
    </source>
</evidence>
<protein>
    <recommendedName>
        <fullName evidence="6">Nematode cuticle collagen N-terminal domain-containing protein</fullName>
    </recommendedName>
</protein>
<keyword evidence="2" id="KW-0677">Repeat</keyword>
<evidence type="ECO:0000313" key="7">
    <source>
        <dbReference type="EMBL" id="CAD6197022.1"/>
    </source>
</evidence>
<feature type="compositionally biased region" description="Pro residues" evidence="4">
    <location>
        <begin position="415"/>
        <end position="424"/>
    </location>
</feature>
<reference evidence="7" key="1">
    <citation type="submission" date="2020-10" db="EMBL/GenBank/DDBJ databases">
        <authorList>
            <person name="Kikuchi T."/>
        </authorList>
    </citation>
    <scope>NUCLEOTIDE SEQUENCE</scope>
    <source>
        <strain evidence="7">NKZ352</strain>
    </source>
</reference>
<evidence type="ECO:0000256" key="4">
    <source>
        <dbReference type="SAM" id="MobiDB-lite"/>
    </source>
</evidence>
<comment type="caution">
    <text evidence="7">The sequence shown here is derived from an EMBL/GenBank/DDBJ whole genome shotgun (WGS) entry which is preliminary data.</text>
</comment>
<feature type="compositionally biased region" description="Pro residues" evidence="4">
    <location>
        <begin position="391"/>
        <end position="403"/>
    </location>
</feature>
<evidence type="ECO:0000313" key="8">
    <source>
        <dbReference type="Proteomes" id="UP000835052"/>
    </source>
</evidence>
<feature type="compositionally biased region" description="Low complexity" evidence="4">
    <location>
        <begin position="368"/>
        <end position="377"/>
    </location>
</feature>
<dbReference type="EMBL" id="CAJGYM010000083">
    <property type="protein sequence ID" value="CAD6197022.1"/>
    <property type="molecule type" value="Genomic_DNA"/>
</dbReference>
<feature type="domain" description="Nematode cuticle collagen N-terminal" evidence="6">
    <location>
        <begin position="104"/>
        <end position="156"/>
    </location>
</feature>
<evidence type="ECO:0000259" key="6">
    <source>
        <dbReference type="SMART" id="SM01088"/>
    </source>
</evidence>
<feature type="region of interest" description="Disordered" evidence="4">
    <location>
        <begin position="241"/>
        <end position="424"/>
    </location>
</feature>
<keyword evidence="5" id="KW-1133">Transmembrane helix</keyword>
<dbReference type="Pfam" id="PF01484">
    <property type="entry name" value="Col_cuticle_N"/>
    <property type="match status" value="1"/>
</dbReference>
<feature type="compositionally biased region" description="Basic and acidic residues" evidence="4">
    <location>
        <begin position="253"/>
        <end position="268"/>
    </location>
</feature>
<feature type="compositionally biased region" description="Low complexity" evidence="4">
    <location>
        <begin position="241"/>
        <end position="251"/>
    </location>
</feature>
<feature type="transmembrane region" description="Helical" evidence="5">
    <location>
        <begin position="105"/>
        <end position="128"/>
    </location>
</feature>